<dbReference type="InterPro" id="IPR014017">
    <property type="entry name" value="DNA_helicase_UvrD-like_C"/>
</dbReference>
<dbReference type="SUPFAM" id="SSF52540">
    <property type="entry name" value="P-loop containing nucleoside triphosphate hydrolases"/>
    <property type="match status" value="1"/>
</dbReference>
<dbReference type="Pfam" id="PF12705">
    <property type="entry name" value="PDDEXK_1"/>
    <property type="match status" value="1"/>
</dbReference>
<evidence type="ECO:0000256" key="2">
    <source>
        <dbReference type="ARBA" id="ARBA00022741"/>
    </source>
</evidence>
<evidence type="ECO:0000259" key="15">
    <source>
        <dbReference type="PROSITE" id="PS51198"/>
    </source>
</evidence>
<keyword evidence="4 14" id="KW-0378">Hydrolase</keyword>
<accession>A0A9D1MH07</accession>
<organism evidence="17 18">
    <name type="scientific">Candidatus Stercoripulliclostridium merdigallinarum</name>
    <dbReference type="NCBI Taxonomy" id="2840951"/>
    <lineage>
        <taxon>Bacteria</taxon>
        <taxon>Bacillati</taxon>
        <taxon>Bacillota</taxon>
        <taxon>Clostridia</taxon>
        <taxon>Eubacteriales</taxon>
        <taxon>Candidatus Stercoripulliclostridium</taxon>
    </lineage>
</organism>
<keyword evidence="8" id="KW-0238">DNA-binding</keyword>
<dbReference type="InterPro" id="IPR011335">
    <property type="entry name" value="Restrct_endonuc-II-like"/>
</dbReference>
<keyword evidence="6" id="KW-0269">Exonuclease</keyword>
<dbReference type="InterPro" id="IPR014016">
    <property type="entry name" value="UvrD-like_ATP-bd"/>
</dbReference>
<dbReference type="GO" id="GO:0043138">
    <property type="term" value="F:3'-5' DNA helicase activity"/>
    <property type="evidence" value="ECO:0007669"/>
    <property type="project" value="UniProtKB-EC"/>
</dbReference>
<sequence>MDLDWKRSGQDKALEFTDGNMLVSASAGSGKTTVMVEKIKRYIAAGGSLKRLVVVTFTRASAEDMREKIEIELKELIRRTGEERYKNELRALPIAYIGTVDSLCSSIYKKYFEDVGGPPSFKVLEEDESRELLREASDTVLELKLATGDANFAEFLHHYAGIDPAEGFFNTVSDVFSYLDTRRDPEEFLKKAYENAGLPFDESPAVKYLTGTLKDKIAAYLSELPYHYERAETAAAGRRESLKNILSYYETALRPFLKAGVKELYDLVNAFKTQRRPGTSDKYSAAENESLKTVSLYIGRLNDLIKDAKTVFTDYETARSDEAAVMTDIKTVLESVREVSEKYYELKLKEGAFDFSDVERLALKILSDPERAREFSDDVDYIFFDEYQDINPLQEAIINAISKDNVFMVGDVKQSIYRFRHAEPKLFLKRYGEYAEGRSGKNVPLNMNFRSSQPILDFSDRIFSKIMTPTFGGVDYDSEARFNEAGLEIPPLSFKPVEVRFFEKPKKADPVLPPFYRIAEGDTVKESRDPEAEYIADDILQSVGHEEIPAKGGFRKMRFSDIAVLVRDKNTAARFAAEFEKRGIPYDAEFPSLADTGDIVRLTAFLKVIDNPYQDFPLAAAMSSAEGGFSESELYELSRSGEGKFFYERAYSAPQSAVKEKFDRFMADIARYRKLAAVTDVPTLINAIAAERGFITAMASSPKRLSYYNAYLKHISTREASSELGRFLKWTDSEEVAPKTTGSGQGVSILTIHKSKGLEFPSVYLPATERTFRQNAKKQKTVPDGELGLGLNVFDDDSGTATRTLNGIAIERKTIFEEKQEESRLMYVAMTRARYRLRVTGMQPARERDVTYPEEAVSMRQWIKMAAADDAVLEGLVTVCDCGEVTEEVKPIEIPDSPEPEISFFEYPYAAACKVANKYTVTALNTAKEQERDAEEGQHTPSLGAQEAETGILFHKIMEKVDLSARGIEACERELVRLKEEGIDVSGMTGETLNRILSLSVFDGVGNATVLREKEFIYYVPANEVLDTECTDPILVQGVIDLAIIGEAGTVLVDYKVSGASHETLKSRYSKQLELYSKALYEATGKYPDKRYIVLINRGEALEI</sequence>
<protein>
    <recommendedName>
        <fullName evidence="12">DNA 3'-5' helicase</fullName>
        <ecNumber evidence="12">5.6.2.4</ecNumber>
    </recommendedName>
</protein>
<dbReference type="PANTHER" id="PTHR11070:SF48">
    <property type="entry name" value="ATP-DEPENDENT HELICASE_NUCLEASE SUBUNIT A"/>
    <property type="match status" value="1"/>
</dbReference>
<dbReference type="PANTHER" id="PTHR11070">
    <property type="entry name" value="UVRD / RECB / PCRA DNA HELICASE FAMILY MEMBER"/>
    <property type="match status" value="1"/>
</dbReference>
<reference evidence="17" key="2">
    <citation type="journal article" date="2021" name="PeerJ">
        <title>Extensive microbial diversity within the chicken gut microbiome revealed by metagenomics and culture.</title>
        <authorList>
            <person name="Gilroy R."/>
            <person name="Ravi A."/>
            <person name="Getino M."/>
            <person name="Pursley I."/>
            <person name="Horton D.L."/>
            <person name="Alikhan N.F."/>
            <person name="Baker D."/>
            <person name="Gharbi K."/>
            <person name="Hall N."/>
            <person name="Watson M."/>
            <person name="Adriaenssens E.M."/>
            <person name="Foster-Nyarko E."/>
            <person name="Jarju S."/>
            <person name="Secka A."/>
            <person name="Antonio M."/>
            <person name="Oren A."/>
            <person name="Chaudhuri R.R."/>
            <person name="La Ragione R."/>
            <person name="Hildebrand F."/>
            <person name="Pallen M.J."/>
        </authorList>
    </citation>
    <scope>NUCLEOTIDE SEQUENCE</scope>
    <source>
        <strain evidence="17">18911</strain>
    </source>
</reference>
<evidence type="ECO:0000256" key="8">
    <source>
        <dbReference type="ARBA" id="ARBA00023125"/>
    </source>
</evidence>
<gene>
    <name evidence="17" type="ORF">IAB05_01955</name>
</gene>
<keyword evidence="9" id="KW-0234">DNA repair</keyword>
<evidence type="ECO:0000256" key="5">
    <source>
        <dbReference type="ARBA" id="ARBA00022806"/>
    </source>
</evidence>
<feature type="domain" description="UvrD-like helicase ATP-binding" evidence="15">
    <location>
        <begin position="4"/>
        <end position="452"/>
    </location>
</feature>
<dbReference type="PROSITE" id="PS51217">
    <property type="entry name" value="UVRD_HELICASE_CTER"/>
    <property type="match status" value="1"/>
</dbReference>
<keyword evidence="1" id="KW-0540">Nuclease</keyword>
<keyword evidence="10" id="KW-0413">Isomerase</keyword>
<comment type="caution">
    <text evidence="17">The sequence shown here is derived from an EMBL/GenBank/DDBJ whole genome shotgun (WGS) entry which is preliminary data.</text>
</comment>
<reference evidence="17" key="1">
    <citation type="submission" date="2020-10" db="EMBL/GenBank/DDBJ databases">
        <authorList>
            <person name="Gilroy R."/>
        </authorList>
    </citation>
    <scope>NUCLEOTIDE SEQUENCE</scope>
    <source>
        <strain evidence="17">18911</strain>
    </source>
</reference>
<dbReference type="AlphaFoldDB" id="A0A9D1MH07"/>
<dbReference type="GO" id="GO:0004527">
    <property type="term" value="F:exonuclease activity"/>
    <property type="evidence" value="ECO:0007669"/>
    <property type="project" value="UniProtKB-KW"/>
</dbReference>
<dbReference type="Gene3D" id="3.40.50.300">
    <property type="entry name" value="P-loop containing nucleotide triphosphate hydrolases"/>
    <property type="match status" value="4"/>
</dbReference>
<evidence type="ECO:0000259" key="16">
    <source>
        <dbReference type="PROSITE" id="PS51217"/>
    </source>
</evidence>
<evidence type="ECO:0000256" key="13">
    <source>
        <dbReference type="ARBA" id="ARBA00048988"/>
    </source>
</evidence>
<evidence type="ECO:0000313" key="18">
    <source>
        <dbReference type="Proteomes" id="UP000824094"/>
    </source>
</evidence>
<dbReference type="Pfam" id="PF00580">
    <property type="entry name" value="UvrD-helicase"/>
    <property type="match status" value="1"/>
</dbReference>
<evidence type="ECO:0000256" key="9">
    <source>
        <dbReference type="ARBA" id="ARBA00023204"/>
    </source>
</evidence>
<evidence type="ECO:0000256" key="4">
    <source>
        <dbReference type="ARBA" id="ARBA00022801"/>
    </source>
</evidence>
<keyword evidence="7 14" id="KW-0067">ATP-binding</keyword>
<dbReference type="InterPro" id="IPR011604">
    <property type="entry name" value="PDDEXK-like_dom_sf"/>
</dbReference>
<dbReference type="InterPro" id="IPR027417">
    <property type="entry name" value="P-loop_NTPase"/>
</dbReference>
<evidence type="ECO:0000256" key="12">
    <source>
        <dbReference type="ARBA" id="ARBA00034808"/>
    </source>
</evidence>
<dbReference type="GO" id="GO:0033202">
    <property type="term" value="C:DNA helicase complex"/>
    <property type="evidence" value="ECO:0007669"/>
    <property type="project" value="TreeGrafter"/>
</dbReference>
<comment type="catalytic activity">
    <reaction evidence="13">
        <text>ATP + H2O = ADP + phosphate + H(+)</text>
        <dbReference type="Rhea" id="RHEA:13065"/>
        <dbReference type="ChEBI" id="CHEBI:15377"/>
        <dbReference type="ChEBI" id="CHEBI:15378"/>
        <dbReference type="ChEBI" id="CHEBI:30616"/>
        <dbReference type="ChEBI" id="CHEBI:43474"/>
        <dbReference type="ChEBI" id="CHEBI:456216"/>
        <dbReference type="EC" id="5.6.2.4"/>
    </reaction>
</comment>
<comment type="catalytic activity">
    <reaction evidence="11">
        <text>Couples ATP hydrolysis with the unwinding of duplex DNA by translocating in the 3'-5' direction.</text>
        <dbReference type="EC" id="5.6.2.4"/>
    </reaction>
</comment>
<dbReference type="GO" id="GO:0000725">
    <property type="term" value="P:recombinational repair"/>
    <property type="evidence" value="ECO:0007669"/>
    <property type="project" value="TreeGrafter"/>
</dbReference>
<evidence type="ECO:0000256" key="10">
    <source>
        <dbReference type="ARBA" id="ARBA00023235"/>
    </source>
</evidence>
<evidence type="ECO:0000256" key="1">
    <source>
        <dbReference type="ARBA" id="ARBA00022722"/>
    </source>
</evidence>
<keyword evidence="2 14" id="KW-0547">Nucleotide-binding</keyword>
<evidence type="ECO:0000256" key="14">
    <source>
        <dbReference type="PROSITE-ProRule" id="PRU00560"/>
    </source>
</evidence>
<proteinExistence type="predicted"/>
<keyword evidence="5 14" id="KW-0347">Helicase</keyword>
<evidence type="ECO:0000256" key="11">
    <source>
        <dbReference type="ARBA" id="ARBA00034617"/>
    </source>
</evidence>
<name>A0A9D1MH07_9FIRM</name>
<dbReference type="Proteomes" id="UP000824094">
    <property type="component" value="Unassembled WGS sequence"/>
</dbReference>
<evidence type="ECO:0000313" key="17">
    <source>
        <dbReference type="EMBL" id="HIU60137.1"/>
    </source>
</evidence>
<feature type="domain" description="UvrD-like helicase C-terminal" evidence="16">
    <location>
        <begin position="479"/>
        <end position="757"/>
    </location>
</feature>
<dbReference type="EMBL" id="DVNF01000064">
    <property type="protein sequence ID" value="HIU60137.1"/>
    <property type="molecule type" value="Genomic_DNA"/>
</dbReference>
<dbReference type="GO" id="GO:0003677">
    <property type="term" value="F:DNA binding"/>
    <property type="evidence" value="ECO:0007669"/>
    <property type="project" value="UniProtKB-KW"/>
</dbReference>
<dbReference type="GO" id="GO:0005524">
    <property type="term" value="F:ATP binding"/>
    <property type="evidence" value="ECO:0007669"/>
    <property type="project" value="UniProtKB-UniRule"/>
</dbReference>
<feature type="binding site" evidence="14">
    <location>
        <begin position="25"/>
        <end position="32"/>
    </location>
    <ligand>
        <name>ATP</name>
        <dbReference type="ChEBI" id="CHEBI:30616"/>
    </ligand>
</feature>
<evidence type="ECO:0000256" key="3">
    <source>
        <dbReference type="ARBA" id="ARBA00022763"/>
    </source>
</evidence>
<keyword evidence="3" id="KW-0227">DNA damage</keyword>
<dbReference type="SUPFAM" id="SSF52980">
    <property type="entry name" value="Restriction endonuclease-like"/>
    <property type="match status" value="1"/>
</dbReference>
<dbReference type="Pfam" id="PF13361">
    <property type="entry name" value="UvrD_C"/>
    <property type="match status" value="2"/>
</dbReference>
<dbReference type="GO" id="GO:0005829">
    <property type="term" value="C:cytosol"/>
    <property type="evidence" value="ECO:0007669"/>
    <property type="project" value="TreeGrafter"/>
</dbReference>
<dbReference type="EC" id="5.6.2.4" evidence="12"/>
<dbReference type="InterPro" id="IPR000212">
    <property type="entry name" value="DNA_helicase_UvrD/REP"/>
</dbReference>
<dbReference type="Gene3D" id="3.90.320.10">
    <property type="match status" value="1"/>
</dbReference>
<evidence type="ECO:0000256" key="7">
    <source>
        <dbReference type="ARBA" id="ARBA00022840"/>
    </source>
</evidence>
<dbReference type="PROSITE" id="PS51198">
    <property type="entry name" value="UVRD_HELICASE_ATP_BIND"/>
    <property type="match status" value="1"/>
</dbReference>
<evidence type="ECO:0000256" key="6">
    <source>
        <dbReference type="ARBA" id="ARBA00022839"/>
    </source>
</evidence>
<dbReference type="InterPro" id="IPR038726">
    <property type="entry name" value="PDDEXK_AddAB-type"/>
</dbReference>